<dbReference type="GO" id="GO:0005737">
    <property type="term" value="C:cytoplasm"/>
    <property type="evidence" value="ECO:0007669"/>
    <property type="project" value="TreeGrafter"/>
</dbReference>
<feature type="compositionally biased region" description="Acidic residues" evidence="1">
    <location>
        <begin position="1158"/>
        <end position="1171"/>
    </location>
</feature>
<accession>A0A0M9G7Y6</accession>
<proteinExistence type="predicted"/>
<name>A0A0M9G7Y6_LEPPY</name>
<dbReference type="GeneID" id="26902604"/>
<dbReference type="CDD" id="cd22967">
    <property type="entry name" value="DD_AK7"/>
    <property type="match status" value="1"/>
</dbReference>
<dbReference type="PANTHER" id="PTHR48079">
    <property type="entry name" value="PROTEIN YEEZ"/>
    <property type="match status" value="1"/>
</dbReference>
<dbReference type="OMA" id="CALAFMC"/>
<dbReference type="Gene3D" id="3.40.50.720">
    <property type="entry name" value="NAD(P)-binding Rossmann-like Domain"/>
    <property type="match status" value="1"/>
</dbReference>
<feature type="compositionally biased region" description="Basic residues" evidence="1">
    <location>
        <begin position="641"/>
        <end position="658"/>
    </location>
</feature>
<feature type="compositionally biased region" description="Low complexity" evidence="1">
    <location>
        <begin position="1487"/>
        <end position="1496"/>
    </location>
</feature>
<dbReference type="OrthoDB" id="10262413at2759"/>
<protein>
    <submittedName>
        <fullName evidence="2">Uncharacterized protein</fullName>
    </submittedName>
</protein>
<dbReference type="InterPro" id="IPR036291">
    <property type="entry name" value="NAD(P)-bd_dom_sf"/>
</dbReference>
<dbReference type="EMBL" id="LGTL01000003">
    <property type="protein sequence ID" value="KPA84279.1"/>
    <property type="molecule type" value="Genomic_DNA"/>
</dbReference>
<evidence type="ECO:0000313" key="3">
    <source>
        <dbReference type="Proteomes" id="UP000037923"/>
    </source>
</evidence>
<dbReference type="Proteomes" id="UP000037923">
    <property type="component" value="Unassembled WGS sequence"/>
</dbReference>
<dbReference type="SUPFAM" id="SSF51735">
    <property type="entry name" value="NAD(P)-binding Rossmann-fold domains"/>
    <property type="match status" value="1"/>
</dbReference>
<feature type="region of interest" description="Disordered" evidence="1">
    <location>
        <begin position="1086"/>
        <end position="1107"/>
    </location>
</feature>
<dbReference type="GO" id="GO:0004029">
    <property type="term" value="F:aldehyde dehydrogenase (NAD+) activity"/>
    <property type="evidence" value="ECO:0007669"/>
    <property type="project" value="TreeGrafter"/>
</dbReference>
<dbReference type="RefSeq" id="XP_015662717.1">
    <property type="nucleotide sequence ID" value="XM_015799239.1"/>
</dbReference>
<reference evidence="2 3" key="1">
    <citation type="submission" date="2015-07" db="EMBL/GenBank/DDBJ databases">
        <title>High-quality genome of monoxenous trypanosomatid Leptomonas pyrrhocoris.</title>
        <authorList>
            <person name="Flegontov P."/>
            <person name="Butenko A."/>
            <person name="Firsov S."/>
            <person name="Vlcek C."/>
            <person name="Logacheva M.D."/>
            <person name="Field M."/>
            <person name="Filatov D."/>
            <person name="Flegontova O."/>
            <person name="Gerasimov E."/>
            <person name="Jackson A.P."/>
            <person name="Kelly S."/>
            <person name="Opperdoes F."/>
            <person name="O'Reilly A."/>
            <person name="Votypka J."/>
            <person name="Yurchenko V."/>
            <person name="Lukes J."/>
        </authorList>
    </citation>
    <scope>NUCLEOTIDE SEQUENCE [LARGE SCALE GENOMIC DNA]</scope>
    <source>
        <strain evidence="2">H10</strain>
    </source>
</reference>
<feature type="compositionally biased region" description="Acidic residues" evidence="1">
    <location>
        <begin position="969"/>
        <end position="985"/>
    </location>
</feature>
<dbReference type="Pfam" id="PF05186">
    <property type="entry name" value="Dpy-30"/>
    <property type="match status" value="1"/>
</dbReference>
<feature type="region of interest" description="Disordered" evidence="1">
    <location>
        <begin position="1303"/>
        <end position="1326"/>
    </location>
</feature>
<feature type="compositionally biased region" description="Acidic residues" evidence="1">
    <location>
        <begin position="1096"/>
        <end position="1107"/>
    </location>
</feature>
<feature type="compositionally biased region" description="Acidic residues" evidence="1">
    <location>
        <begin position="948"/>
        <end position="960"/>
    </location>
</feature>
<dbReference type="InterPro" id="IPR007858">
    <property type="entry name" value="Dpy-30_motif"/>
</dbReference>
<organism evidence="2 3">
    <name type="scientific">Leptomonas pyrrhocoris</name>
    <name type="common">Firebug parasite</name>
    <dbReference type="NCBI Taxonomy" id="157538"/>
    <lineage>
        <taxon>Eukaryota</taxon>
        <taxon>Discoba</taxon>
        <taxon>Euglenozoa</taxon>
        <taxon>Kinetoplastea</taxon>
        <taxon>Metakinetoplastina</taxon>
        <taxon>Trypanosomatida</taxon>
        <taxon>Trypanosomatidae</taxon>
        <taxon>Leishmaniinae</taxon>
        <taxon>Leptomonas</taxon>
    </lineage>
</organism>
<comment type="caution">
    <text evidence="2">The sequence shown here is derived from an EMBL/GenBank/DDBJ whole genome shotgun (WGS) entry which is preliminary data.</text>
</comment>
<feature type="region of interest" description="Disordered" evidence="1">
    <location>
        <begin position="1470"/>
        <end position="1496"/>
    </location>
</feature>
<dbReference type="InterPro" id="IPR051783">
    <property type="entry name" value="NAD(P)-dependent_oxidoreduct"/>
</dbReference>
<dbReference type="InterPro" id="IPR047499">
    <property type="entry name" value="DD_AK7"/>
</dbReference>
<dbReference type="EMBL" id="LGTL01000003">
    <property type="protein sequence ID" value="KPA84278.1"/>
    <property type="molecule type" value="Genomic_DNA"/>
</dbReference>
<feature type="compositionally biased region" description="Low complexity" evidence="1">
    <location>
        <begin position="1144"/>
        <end position="1155"/>
    </location>
</feature>
<dbReference type="VEuPathDB" id="TriTrypDB:LpyrH10_03_4600"/>
<evidence type="ECO:0000313" key="2">
    <source>
        <dbReference type="EMBL" id="KPA84279.1"/>
    </source>
</evidence>
<feature type="region of interest" description="Disordered" evidence="1">
    <location>
        <begin position="1144"/>
        <end position="1171"/>
    </location>
</feature>
<dbReference type="Gene3D" id="1.20.890.10">
    <property type="entry name" value="cAMP-dependent protein kinase regulatory subunit, dimerization-anchoring domain"/>
    <property type="match status" value="1"/>
</dbReference>
<dbReference type="RefSeq" id="XP_015662718.1">
    <property type="nucleotide sequence ID" value="XM_015799240.1"/>
</dbReference>
<evidence type="ECO:0000256" key="1">
    <source>
        <dbReference type="SAM" id="MobiDB-lite"/>
    </source>
</evidence>
<feature type="compositionally biased region" description="Acidic residues" evidence="1">
    <location>
        <begin position="929"/>
        <end position="940"/>
    </location>
</feature>
<feature type="region of interest" description="Disordered" evidence="1">
    <location>
        <begin position="892"/>
        <end position="985"/>
    </location>
</feature>
<feature type="compositionally biased region" description="Acidic residues" evidence="1">
    <location>
        <begin position="671"/>
        <end position="703"/>
    </location>
</feature>
<keyword evidence="3" id="KW-1185">Reference proteome</keyword>
<dbReference type="PANTHER" id="PTHR48079:SF6">
    <property type="entry name" value="NAD(P)-BINDING DOMAIN-CONTAINING PROTEIN-RELATED"/>
    <property type="match status" value="1"/>
</dbReference>
<feature type="compositionally biased region" description="Acidic residues" evidence="1">
    <location>
        <begin position="778"/>
        <end position="795"/>
    </location>
</feature>
<gene>
    <name evidence="2" type="ORF">ABB37_02309</name>
</gene>
<feature type="compositionally biased region" description="Acidic residues" evidence="1">
    <location>
        <begin position="724"/>
        <end position="738"/>
    </location>
</feature>
<feature type="region of interest" description="Disordered" evidence="1">
    <location>
        <begin position="638"/>
        <end position="803"/>
    </location>
</feature>
<sequence length="1610" mass="173013">MKKVLVLNGDSYVGRHVVKSFYQSQEYDVEITRTKSDARNAATAGANGQMWADAATRVGALPTTSSLDTAADILSAREAENGPCAAAAAAASRSHQQEAAQRAALPADIQPCVCGVVPKHNDDTEAFRVRLLANDVVVAVMEDDAYEATCAIRILESTHYEVEKTFVLVSSAVTWAYTLESERARARLTRQRERDEARDSFFRELLEAEEEGREDYDDESATAVAARTARRAARRRELEPRLPPSLRDPLPGEDEAEIRELVPDRVFTEEGYAARVPHPRFQHWHALEYLVKRANTQTLHTYVVFAGLPYGAGEGEAALYGLLRSAWHHQPLLQYGPGTNAIPMIHVQDLAAILFKLGNSYDTLDERYMFAVDQGRVTQRQLLQAVRATLGGSVQPARSSQHALCDVATSVKEATVAASGGPEANHAHVNTLESSLSAPSNQLAATVPGSTLGAATPAARPLRTSAFSANLTKLDRLELPPPSSPQDLFRVFGNEPCWGDGGVLLSAFVLSDIQAEPAAVLNLHPAEDWVALEGFTMSLDLVLAQFREAHEQLFRPVRALITGPPLSGADTLAVAVAQRCHAPFLPVSTVVRDYTAHVAEVRAALRALLMRRLQRRRARVQARLVRLAVQEKEARRAALAAKRRAKRDAKRARNRKRRGQDGAAAGGGDNDSGEDDLEDDDDDDEGPTAEEEDDTVDEEDLAGEDSLHSSISIFIPPKVPVASDDGEDGEEAGDEEEGLTGNGDESPSSGRHPQRAPLRPVEEVVDEAYIRGGGGGADGDEEAGMIDEEQEEGEDVNGNGEADGVTWLDQLEEQDAEKQAELLEIQDLLPEEMSDYAGEGLQPFVMPRFAARRRGRDFARDVDRQERRCIHALRREYVLGLRVLSLKVSAKDGRLPRPLPPPMSGDDDDEDGDHNRDSVKGVPHKSAEEDADEEGEDGSEEGSHEDSDGAAEDQGEEAANEGDASNSENQDEEGDNDDDDVDDDDGASLAAAAEAENVLEAARNEDASNYLDHALAFMLRWRLRQSDCRCQGYVLGNFPQTLSQAVLCFKANETELEDAELRRQRALAPLLTRLDDHESNSIDVAAEAAGGGGGGEEGDEETPLPPPLDEDFPLPDIATMEEAQLRALEKAHWRARGGSSAVAAAAADPAAAGASEVSDGEGEEATEPEPEEVMAPVDEALFVDHVVSLQANTTLLRATVEAMETNLKVTAGASPSAPSEGQQQQHATASNDEIHALNALRSLLSSSPYASQLDDYLRHHAPTVPPTQSLLAWLRAVTTTPALGARPAPVIVPLSNDAAGTDSFSKAEMSGGGGGGDAAGADGADGVTTTLEAPPTTRTAEVIAVPAPVLTVTQVKASWCVAYEAAHPPRSSSSNTVASAPAQKGEGVTLLEEGLPIALLRLAPLFWIGGAMTDSTSSLSPRQAKTRAAATAATAAAEDGKAVPLPLMELQRGLCERLAPRRRLAACAASSAAAEKESPKPLPTLPTPTTMTTPLQATPTVNDEKVLTTIAQERKKLMDLEKREVQLEDMIAREGAAQVAQERTALRKLQLAEESRDAAALLRVPAEAYLMKYVLPSLTPAMTEVVRTRADDPVTVLANVLFDYHRRTTI</sequence>